<dbReference type="SUPFAM" id="SSF141673">
    <property type="entry name" value="MOSC N-terminal domain-like"/>
    <property type="match status" value="1"/>
</dbReference>
<keyword evidence="4" id="KW-1185">Reference proteome</keyword>
<dbReference type="PANTHER" id="PTHR14237:SF19">
    <property type="entry name" value="MITOCHONDRIAL AMIDOXIME REDUCING COMPONENT 1"/>
    <property type="match status" value="1"/>
</dbReference>
<dbReference type="SUPFAM" id="SSF50800">
    <property type="entry name" value="PK beta-barrel domain-like"/>
    <property type="match status" value="1"/>
</dbReference>
<feature type="transmembrane region" description="Helical" evidence="1">
    <location>
        <begin position="20"/>
        <end position="38"/>
    </location>
</feature>
<protein>
    <recommendedName>
        <fullName evidence="2">MOSC domain-containing protein</fullName>
    </recommendedName>
</protein>
<sequence>MAAAPGLLAAGARLFSLHRAAFLCAAVLGVGLTASWLWKKRRRSRRELRQVGVVSQLFIYPVKSCRGIPLEEAECTKLGLKHGELRDRHWVVVKEDGNTVTARQEPKLVLISVSYKGDFLTLSAPDMEEVHIPLKLPSSNPVRNCRVFGHKIQGKDCGEEIACWINAYLKGSDPYRLVQYEHHMKLRNSEEEYPLYRRNDKTAYSDLSPIMLLSEASLEDLNTRLDKKVKMQNFRPCIVVSGCSAFQEDSWDEIIIGSAELKRVMACPRCILTTVDPDTGIITHKEPLETLRSYRLCETSDKKHFQKSPLFGQYFGIEHTGRFKVGDPVYKIFY</sequence>
<dbReference type="InterPro" id="IPR005302">
    <property type="entry name" value="MoCF_Sase_C"/>
</dbReference>
<evidence type="ECO:0000256" key="1">
    <source>
        <dbReference type="SAM" id="Phobius"/>
    </source>
</evidence>
<dbReference type="GO" id="GO:0043546">
    <property type="term" value="F:molybdopterin cofactor binding"/>
    <property type="evidence" value="ECO:0007669"/>
    <property type="project" value="TreeGrafter"/>
</dbReference>
<dbReference type="EMBL" id="JANPWB010000009">
    <property type="protein sequence ID" value="KAJ1157705.1"/>
    <property type="molecule type" value="Genomic_DNA"/>
</dbReference>
<evidence type="ECO:0000313" key="4">
    <source>
        <dbReference type="Proteomes" id="UP001066276"/>
    </source>
</evidence>
<reference evidence="3" key="1">
    <citation type="journal article" date="2022" name="bioRxiv">
        <title>Sequencing and chromosome-scale assembly of the giantPleurodeles waltlgenome.</title>
        <authorList>
            <person name="Brown T."/>
            <person name="Elewa A."/>
            <person name="Iarovenko S."/>
            <person name="Subramanian E."/>
            <person name="Araus A.J."/>
            <person name="Petzold A."/>
            <person name="Susuki M."/>
            <person name="Suzuki K.-i.T."/>
            <person name="Hayashi T."/>
            <person name="Toyoda A."/>
            <person name="Oliveira C."/>
            <person name="Osipova E."/>
            <person name="Leigh N.D."/>
            <person name="Simon A."/>
            <person name="Yun M.H."/>
        </authorList>
    </citation>
    <scope>NUCLEOTIDE SEQUENCE</scope>
    <source>
        <strain evidence="3">20211129_DDA</strain>
        <tissue evidence="3">Liver</tissue>
    </source>
</reference>
<dbReference type="Proteomes" id="UP001066276">
    <property type="component" value="Chromosome 5"/>
</dbReference>
<dbReference type="InterPro" id="IPR011037">
    <property type="entry name" value="Pyrv_Knase-like_insert_dom_sf"/>
</dbReference>
<proteinExistence type="predicted"/>
<keyword evidence="1" id="KW-0812">Transmembrane</keyword>
<evidence type="ECO:0000259" key="2">
    <source>
        <dbReference type="PROSITE" id="PS51340"/>
    </source>
</evidence>
<accession>A0AAV7S1U5</accession>
<organism evidence="3 4">
    <name type="scientific">Pleurodeles waltl</name>
    <name type="common">Iberian ribbed newt</name>
    <dbReference type="NCBI Taxonomy" id="8319"/>
    <lineage>
        <taxon>Eukaryota</taxon>
        <taxon>Metazoa</taxon>
        <taxon>Chordata</taxon>
        <taxon>Craniata</taxon>
        <taxon>Vertebrata</taxon>
        <taxon>Euteleostomi</taxon>
        <taxon>Amphibia</taxon>
        <taxon>Batrachia</taxon>
        <taxon>Caudata</taxon>
        <taxon>Salamandroidea</taxon>
        <taxon>Salamandridae</taxon>
        <taxon>Pleurodelinae</taxon>
        <taxon>Pleurodeles</taxon>
    </lineage>
</organism>
<dbReference type="GO" id="GO:0005743">
    <property type="term" value="C:mitochondrial inner membrane"/>
    <property type="evidence" value="ECO:0007669"/>
    <property type="project" value="TreeGrafter"/>
</dbReference>
<dbReference type="GO" id="GO:0030151">
    <property type="term" value="F:molybdenum ion binding"/>
    <property type="evidence" value="ECO:0007669"/>
    <property type="project" value="InterPro"/>
</dbReference>
<dbReference type="PANTHER" id="PTHR14237">
    <property type="entry name" value="MOLYBDOPTERIN COFACTOR SULFURASE MOSC"/>
    <property type="match status" value="1"/>
</dbReference>
<keyword evidence="1" id="KW-0472">Membrane</keyword>
<dbReference type="GO" id="GO:0042126">
    <property type="term" value="P:nitrate metabolic process"/>
    <property type="evidence" value="ECO:0007669"/>
    <property type="project" value="TreeGrafter"/>
</dbReference>
<dbReference type="GO" id="GO:0008940">
    <property type="term" value="F:nitrate reductase activity"/>
    <property type="evidence" value="ECO:0007669"/>
    <property type="project" value="TreeGrafter"/>
</dbReference>
<keyword evidence="1" id="KW-1133">Transmembrane helix</keyword>
<dbReference type="InterPro" id="IPR005303">
    <property type="entry name" value="MOCOS_middle"/>
</dbReference>
<name>A0AAV7S1U5_PLEWA</name>
<dbReference type="PROSITE" id="PS51340">
    <property type="entry name" value="MOSC"/>
    <property type="match status" value="1"/>
</dbReference>
<dbReference type="Pfam" id="PF03476">
    <property type="entry name" value="MOSC_N"/>
    <property type="match status" value="1"/>
</dbReference>
<feature type="domain" description="MOSC" evidence="2">
    <location>
        <begin position="184"/>
        <end position="332"/>
    </location>
</feature>
<gene>
    <name evidence="3" type="ORF">NDU88_010405</name>
</gene>
<dbReference type="AlphaFoldDB" id="A0AAV7S1U5"/>
<comment type="caution">
    <text evidence="3">The sequence shown here is derived from an EMBL/GenBank/DDBJ whole genome shotgun (WGS) entry which is preliminary data.</text>
</comment>
<dbReference type="GO" id="GO:0030170">
    <property type="term" value="F:pyridoxal phosphate binding"/>
    <property type="evidence" value="ECO:0007669"/>
    <property type="project" value="InterPro"/>
</dbReference>
<evidence type="ECO:0000313" key="3">
    <source>
        <dbReference type="EMBL" id="KAJ1157705.1"/>
    </source>
</evidence>
<dbReference type="Pfam" id="PF03473">
    <property type="entry name" value="MOSC"/>
    <property type="match status" value="1"/>
</dbReference>